<dbReference type="EMBL" id="JAEHOD010000017">
    <property type="protein sequence ID" value="KAG2448630.1"/>
    <property type="molecule type" value="Genomic_DNA"/>
</dbReference>
<gene>
    <name evidence="2" type="ORF">HYH02_006518</name>
</gene>
<reference evidence="2" key="1">
    <citation type="journal article" date="2020" name="bioRxiv">
        <title>Comparative genomics of Chlamydomonas.</title>
        <authorList>
            <person name="Craig R.J."/>
            <person name="Hasan A.R."/>
            <person name="Ness R.W."/>
            <person name="Keightley P.D."/>
        </authorList>
    </citation>
    <scope>NUCLEOTIDE SEQUENCE</scope>
    <source>
        <strain evidence="2">CCAP 11/173</strain>
    </source>
</reference>
<evidence type="ECO:0000313" key="2">
    <source>
        <dbReference type="EMBL" id="KAG2448630.1"/>
    </source>
</evidence>
<evidence type="ECO:0000313" key="3">
    <source>
        <dbReference type="Proteomes" id="UP000613740"/>
    </source>
</evidence>
<comment type="caution">
    <text evidence="2">The sequence shown here is derived from an EMBL/GenBank/DDBJ whole genome shotgun (WGS) entry which is preliminary data.</text>
</comment>
<evidence type="ECO:0000256" key="1">
    <source>
        <dbReference type="SAM" id="MobiDB-lite"/>
    </source>
</evidence>
<organism evidence="2 3">
    <name type="scientific">Chlamydomonas schloesseri</name>
    <dbReference type="NCBI Taxonomy" id="2026947"/>
    <lineage>
        <taxon>Eukaryota</taxon>
        <taxon>Viridiplantae</taxon>
        <taxon>Chlorophyta</taxon>
        <taxon>core chlorophytes</taxon>
        <taxon>Chlorophyceae</taxon>
        <taxon>CS clade</taxon>
        <taxon>Chlamydomonadales</taxon>
        <taxon>Chlamydomonadaceae</taxon>
        <taxon>Chlamydomonas</taxon>
    </lineage>
</organism>
<protein>
    <submittedName>
        <fullName evidence="2">Uncharacterized protein</fullName>
    </submittedName>
</protein>
<keyword evidence="3" id="KW-1185">Reference proteome</keyword>
<feature type="compositionally biased region" description="Pro residues" evidence="1">
    <location>
        <begin position="103"/>
        <end position="118"/>
    </location>
</feature>
<name>A0A835WJK0_9CHLO</name>
<dbReference type="AlphaFoldDB" id="A0A835WJK0"/>
<feature type="region of interest" description="Disordered" evidence="1">
    <location>
        <begin position="99"/>
        <end position="124"/>
    </location>
</feature>
<sequence length="764" mass="82579">MPNLLDGDTVTFKSAAVASARVPGIFAPVGSDFVIGCDYMETRPDDFSVTGAPLVYRCDNRYTWLVGNLRGNVAALLVYGRSLKESHVAQIVSHFKPRWGAASPPPSPPPMLSPPPPKSQRGLPSDLMPDVAFFDAGDRASLSVDSKTGRVTAQRDIMASPQLPRPALAWSGDCRWDATAGGAVVLDGKSCFARLDEGRRLCDWDSGMLDGFTMVVVAQLGPSQQQRATLMSSLGNEIDIAIWHRKEKMLVWRPDQVLTRALLQRFTAPENENSTNPYDDDDMPDAGDLQAFAFRKMPSNAWTLDALVAKPLHQNGTARYYRGTPAAGASNGSSAGARKLFAGPAAYIQPPLGRDFALGCDFIKFEVPELVPDYGEDYNQAYERRCEVTSYLRGRLAAVLIYGRQLAASDVTRLVGHYRSIRWPVAAAPAASPAPSPPQPPVQTGAGLPAALGPDIGYFDAGAATASRLVVSEAGAATASSSGKPASGASAVRSLLDARHPQQQRLDWFGDCRYDSSAGGGSILLDGSSCYAQLSTDMCAQWQMMLNSDRKRHLNFSLVVVMHLDGSLSPPPPKPPLAPAIWNDGDLGVLDTGGMGILSYGMQDGGYYFFGGPSMHWTTKATYMTMDGATDYGDIDAPFNSLPVPRGVWSMEAITSKSVVTGPRRFDYEKGYAFYRGTSAQAAGNISLWRLNEHFNFPPPDGTELRVGCTWRDTDVNYDCKPGSHLRGWLSAVLVYGRTLSERELGQLHAHFSKRWAAAAAKGR</sequence>
<dbReference type="Proteomes" id="UP000613740">
    <property type="component" value="Unassembled WGS sequence"/>
</dbReference>
<proteinExistence type="predicted"/>
<accession>A0A835WJK0</accession>